<name>A0A437QJT1_9PROT</name>
<evidence type="ECO:0000313" key="2">
    <source>
        <dbReference type="Proteomes" id="UP000287447"/>
    </source>
</evidence>
<reference evidence="2" key="1">
    <citation type="submission" date="2019-01" db="EMBL/GenBank/DDBJ databases">
        <title>Gri0909 isolated from a small marine red alga.</title>
        <authorList>
            <person name="Kim J."/>
            <person name="Jeong S.E."/>
            <person name="Jeon C.O."/>
        </authorList>
    </citation>
    <scope>NUCLEOTIDE SEQUENCE [LARGE SCALE GENOMIC DNA]</scope>
    <source>
        <strain evidence="2">Gri0909</strain>
    </source>
</reference>
<protein>
    <submittedName>
        <fullName evidence="1">PAS domain-containing protein</fullName>
    </submittedName>
</protein>
<dbReference type="OrthoDB" id="7347102at2"/>
<keyword evidence="2" id="KW-1185">Reference proteome</keyword>
<organism evidence="1 2">
    <name type="scientific">Hwanghaeella grinnelliae</name>
    <dbReference type="NCBI Taxonomy" id="2500179"/>
    <lineage>
        <taxon>Bacteria</taxon>
        <taxon>Pseudomonadati</taxon>
        <taxon>Pseudomonadota</taxon>
        <taxon>Alphaproteobacteria</taxon>
        <taxon>Rhodospirillales</taxon>
        <taxon>Rhodospirillaceae</taxon>
        <taxon>Hwanghaeella</taxon>
    </lineage>
</organism>
<dbReference type="AlphaFoldDB" id="A0A437QJT1"/>
<dbReference type="Pfam" id="PF07310">
    <property type="entry name" value="PAS_5"/>
    <property type="match status" value="1"/>
</dbReference>
<dbReference type="Proteomes" id="UP000287447">
    <property type="component" value="Unassembled WGS sequence"/>
</dbReference>
<accession>A0A437QJT1</accession>
<dbReference type="RefSeq" id="WP_127766903.1">
    <property type="nucleotide sequence ID" value="NZ_SADE01000003.1"/>
</dbReference>
<proteinExistence type="predicted"/>
<dbReference type="InterPro" id="IPR009922">
    <property type="entry name" value="DUF1457"/>
</dbReference>
<sequence>MSKFETDVFPEHLLSDRFKSVFRHWNDIRGDRQMPARSDIDPMEIRSALPCIWIYERADDGVFRCRLAGEEINTANGRSIQGLTAREIIGPKFDQILSKRWAYILDTPAIFHGNTTNSPARRVVERMCLPLSDAEGNPRFNMGVTDYYDVVPMARESEIIMELPLHVAFYTIPDLQRIYPKGLEEDYPRLGR</sequence>
<evidence type="ECO:0000313" key="1">
    <source>
        <dbReference type="EMBL" id="RVU34767.1"/>
    </source>
</evidence>
<dbReference type="EMBL" id="SADE01000003">
    <property type="protein sequence ID" value="RVU34767.1"/>
    <property type="molecule type" value="Genomic_DNA"/>
</dbReference>
<comment type="caution">
    <text evidence="1">The sequence shown here is derived from an EMBL/GenBank/DDBJ whole genome shotgun (WGS) entry which is preliminary data.</text>
</comment>
<gene>
    <name evidence="1" type="ORF">EOI86_18135</name>
</gene>